<feature type="domain" description="Mur ligase C-terminal" evidence="10">
    <location>
        <begin position="366"/>
        <end position="492"/>
    </location>
</feature>
<dbReference type="EC" id="6.3.2.-" evidence="7"/>
<evidence type="ECO:0000259" key="10">
    <source>
        <dbReference type="Pfam" id="PF02875"/>
    </source>
</evidence>
<comment type="cofactor">
    <cofactor evidence="7">
        <name>Mg(2+)</name>
        <dbReference type="ChEBI" id="CHEBI:18420"/>
    </cofactor>
</comment>
<keyword evidence="13" id="KW-1185">Reference proteome</keyword>
<sequence>MTALPDNALLRPAASSPQRLGDLAAALDLAPAPATADGWGAAEVRGVVADNRRVRGGELFAAIGGAHVHGARFAPAAVAAGAAAVLTDPAGADLLAAGLGVPVLVTPDVPAVLGRLAATLYGEPGRALGTFAVTGTNGKTTVAFMVDHALRALGRTTGLVGTVEVRVAGRAVPATLTTPQPDELQALLAAMVEAGADDLVMEVSSHALALGRVDPLVYDVAGFTNLTQDHLDFHGTLEAYFQAKASLFTPRRSRRGVILVDDVWGRRLVEQARAEGAAAVALAVAAPPEVPADWRVGDVRADATGTAFTLTHRDGRALRTATALPGGFNLANAALAAAMVLESGVDVAALQAALDAAGGLSPVVPGRMEQLSERPRVIVDFAHNTDALAQALAALRPTTAGRLVVLFGAAGERDRSKRPDMGRVAAEAADVVVVTDDDPHDEPPAQIRAEVLVGARAVSGATVDEIPSRAEAIRTVVLGAGEDDTVLVAGRGHETVQEIAGTPHHLDDRDEVRAALASRTGGPTA</sequence>
<comment type="similarity">
    <text evidence="1 7">Belongs to the MurCDEF family. MurE subfamily.</text>
</comment>
<dbReference type="EMBL" id="WHPD01000004">
    <property type="protein sequence ID" value="MPV87035.1"/>
    <property type="molecule type" value="Genomic_DNA"/>
</dbReference>
<feature type="binding site" evidence="7">
    <location>
        <position position="212"/>
    </location>
    <ligand>
        <name>UDP-N-acetyl-alpha-D-muramoyl-L-alanyl-D-glutamate</name>
        <dbReference type="ChEBI" id="CHEBI:83900"/>
    </ligand>
</feature>
<dbReference type="Proteomes" id="UP000429644">
    <property type="component" value="Unassembled WGS sequence"/>
</dbReference>
<dbReference type="InterPro" id="IPR013221">
    <property type="entry name" value="Mur_ligase_cen"/>
</dbReference>
<accession>A0A7J9UQY4</accession>
<evidence type="ECO:0000256" key="1">
    <source>
        <dbReference type="ARBA" id="ARBA00005898"/>
    </source>
</evidence>
<feature type="binding site" evidence="7">
    <location>
        <begin position="177"/>
        <end position="178"/>
    </location>
    <ligand>
        <name>UDP-N-acetyl-alpha-D-muramoyl-L-alanyl-D-glutamate</name>
        <dbReference type="ChEBI" id="CHEBI:83900"/>
    </ligand>
</feature>
<dbReference type="Pfam" id="PF01225">
    <property type="entry name" value="Mur_ligase"/>
    <property type="match status" value="1"/>
</dbReference>
<dbReference type="GO" id="GO:0071555">
    <property type="term" value="P:cell wall organization"/>
    <property type="evidence" value="ECO:0007669"/>
    <property type="project" value="UniProtKB-KW"/>
</dbReference>
<gene>
    <name evidence="7" type="primary">murE</name>
    <name evidence="12" type="ORF">GB882_00020</name>
</gene>
<evidence type="ECO:0000256" key="6">
    <source>
        <dbReference type="ARBA" id="ARBA00023316"/>
    </source>
</evidence>
<proteinExistence type="inferred from homology"/>
<feature type="binding site" evidence="7">
    <location>
        <begin position="135"/>
        <end position="141"/>
    </location>
    <ligand>
        <name>ATP</name>
        <dbReference type="ChEBI" id="CHEBI:30616"/>
    </ligand>
</feature>
<dbReference type="PANTHER" id="PTHR23135:SF4">
    <property type="entry name" value="UDP-N-ACETYLMURAMOYL-L-ALANYL-D-GLUTAMATE--2,6-DIAMINOPIMELATE LIGASE MURE HOMOLOG, CHLOROPLASTIC"/>
    <property type="match status" value="1"/>
</dbReference>
<evidence type="ECO:0000313" key="12">
    <source>
        <dbReference type="EMBL" id="MPV87035.1"/>
    </source>
</evidence>
<dbReference type="SUPFAM" id="SSF63418">
    <property type="entry name" value="MurE/MurF N-terminal domain"/>
    <property type="match status" value="1"/>
</dbReference>
<dbReference type="GO" id="GO:0008360">
    <property type="term" value="P:regulation of cell shape"/>
    <property type="evidence" value="ECO:0007669"/>
    <property type="project" value="UniProtKB-KW"/>
</dbReference>
<evidence type="ECO:0000256" key="7">
    <source>
        <dbReference type="HAMAP-Rule" id="MF_00208"/>
    </source>
</evidence>
<dbReference type="GO" id="GO:0051301">
    <property type="term" value="P:cell division"/>
    <property type="evidence" value="ECO:0007669"/>
    <property type="project" value="UniProtKB-KW"/>
</dbReference>
<dbReference type="Pfam" id="PF08245">
    <property type="entry name" value="Mur_ligase_M"/>
    <property type="match status" value="1"/>
</dbReference>
<evidence type="ECO:0000256" key="5">
    <source>
        <dbReference type="ARBA" id="ARBA00023306"/>
    </source>
</evidence>
<dbReference type="GO" id="GO:0005737">
    <property type="term" value="C:cytoplasm"/>
    <property type="evidence" value="ECO:0007669"/>
    <property type="project" value="UniProtKB-SubCell"/>
</dbReference>
<reference evidence="12 13" key="1">
    <citation type="submission" date="2019-10" db="EMBL/GenBank/DDBJ databases">
        <title>Georgenia wutianyii sp. nov. and Georgenia yuyongxinii sp. nov. isolated from plateau pika (Ochotona curzoniae) in the Qinghai-Tibet plateau of China.</title>
        <authorList>
            <person name="Tian Z."/>
        </authorList>
    </citation>
    <scope>NUCLEOTIDE SEQUENCE [LARGE SCALE GENOMIC DNA]</scope>
    <source>
        <strain evidence="12 13">JCM 15130</strain>
    </source>
</reference>
<dbReference type="InterPro" id="IPR000713">
    <property type="entry name" value="Mur_ligase_N"/>
</dbReference>
<evidence type="ECO:0000256" key="3">
    <source>
        <dbReference type="ARBA" id="ARBA00022960"/>
    </source>
</evidence>
<dbReference type="Gene3D" id="3.90.190.20">
    <property type="entry name" value="Mur ligase, C-terminal domain"/>
    <property type="match status" value="1"/>
</dbReference>
<dbReference type="InterPro" id="IPR035911">
    <property type="entry name" value="MurE/MurF_N"/>
</dbReference>
<evidence type="ECO:0000313" key="13">
    <source>
        <dbReference type="Proteomes" id="UP000429644"/>
    </source>
</evidence>
<feature type="domain" description="Mur ligase N-terminal catalytic" evidence="9">
    <location>
        <begin position="44"/>
        <end position="119"/>
    </location>
</feature>
<dbReference type="RefSeq" id="WP_152229602.1">
    <property type="nucleotide sequence ID" value="NZ_BAAAOT010000001.1"/>
</dbReference>
<feature type="binding site" evidence="7">
    <location>
        <position position="204"/>
    </location>
    <ligand>
        <name>UDP-N-acetyl-alpha-D-muramoyl-L-alanyl-D-glutamate</name>
        <dbReference type="ChEBI" id="CHEBI:83900"/>
    </ligand>
</feature>
<keyword evidence="2 7" id="KW-0132">Cell division</keyword>
<comment type="PTM">
    <text evidence="7">Carboxylation is probably crucial for Mg(2+) binding and, consequently, for the gamma-phosphate positioning of ATP.</text>
</comment>
<organism evidence="12 13">
    <name type="scientific">Georgenia ruanii</name>
    <dbReference type="NCBI Taxonomy" id="348442"/>
    <lineage>
        <taxon>Bacteria</taxon>
        <taxon>Bacillati</taxon>
        <taxon>Actinomycetota</taxon>
        <taxon>Actinomycetes</taxon>
        <taxon>Micrococcales</taxon>
        <taxon>Bogoriellaceae</taxon>
        <taxon>Georgenia</taxon>
    </lineage>
</organism>
<keyword evidence="3 7" id="KW-0133">Cell shape</keyword>
<dbReference type="InterPro" id="IPR036565">
    <property type="entry name" value="Mur-like_cat_sf"/>
</dbReference>
<comment type="pathway">
    <text evidence="7 8">Cell wall biogenesis; peptidoglycan biosynthesis.</text>
</comment>
<dbReference type="Pfam" id="PF02875">
    <property type="entry name" value="Mur_ligase_C"/>
    <property type="match status" value="1"/>
</dbReference>
<keyword evidence="6 7" id="KW-0961">Cell wall biogenesis/degradation</keyword>
<dbReference type="GO" id="GO:0005524">
    <property type="term" value="F:ATP binding"/>
    <property type="evidence" value="ECO:0007669"/>
    <property type="project" value="UniProtKB-UniRule"/>
</dbReference>
<dbReference type="HAMAP" id="MF_00208">
    <property type="entry name" value="MurE"/>
    <property type="match status" value="1"/>
</dbReference>
<keyword evidence="7" id="KW-0460">Magnesium</keyword>
<protein>
    <recommendedName>
        <fullName evidence="7">UDP-N-acetylmuramyl-tripeptide synthetase</fullName>
        <ecNumber evidence="7">6.3.2.-</ecNumber>
    </recommendedName>
    <alternativeName>
        <fullName evidence="7">UDP-MurNAc-tripeptide synthetase</fullName>
    </alternativeName>
</protein>
<comment type="caution">
    <text evidence="12">The sequence shown here is derived from an EMBL/GenBank/DDBJ whole genome shotgun (WGS) entry which is preliminary data.</text>
</comment>
<dbReference type="SUPFAM" id="SSF53244">
    <property type="entry name" value="MurD-like peptide ligases, peptide-binding domain"/>
    <property type="match status" value="1"/>
</dbReference>
<dbReference type="Gene3D" id="3.40.1190.10">
    <property type="entry name" value="Mur-like, catalytic domain"/>
    <property type="match status" value="1"/>
</dbReference>
<keyword evidence="5 7" id="KW-0131">Cell cycle</keyword>
<feature type="domain" description="Mur ligase central" evidence="11">
    <location>
        <begin position="133"/>
        <end position="339"/>
    </location>
</feature>
<dbReference type="GO" id="GO:0016881">
    <property type="term" value="F:acid-amino acid ligase activity"/>
    <property type="evidence" value="ECO:0007669"/>
    <property type="project" value="UniProtKB-UniRule"/>
</dbReference>
<keyword evidence="7" id="KW-0547">Nucleotide-binding</keyword>
<dbReference type="PANTHER" id="PTHR23135">
    <property type="entry name" value="MUR LIGASE FAMILY MEMBER"/>
    <property type="match status" value="1"/>
</dbReference>
<keyword evidence="7" id="KW-0963">Cytoplasm</keyword>
<dbReference type="SUPFAM" id="SSF53623">
    <property type="entry name" value="MurD-like peptide ligases, catalytic domain"/>
    <property type="match status" value="1"/>
</dbReference>
<dbReference type="GO" id="GO:0000287">
    <property type="term" value="F:magnesium ion binding"/>
    <property type="evidence" value="ECO:0007669"/>
    <property type="project" value="UniProtKB-UniRule"/>
</dbReference>
<keyword evidence="7" id="KW-0067">ATP-binding</keyword>
<dbReference type="UniPathway" id="UPA00219"/>
<comment type="function">
    <text evidence="7">Catalyzes the addition of an amino acid to the nucleotide precursor UDP-N-acetylmuramoyl-L-alanyl-D-glutamate (UMAG) in the biosynthesis of bacterial cell-wall peptidoglycan.</text>
</comment>
<dbReference type="OrthoDB" id="9800958at2"/>
<evidence type="ECO:0000256" key="8">
    <source>
        <dbReference type="RuleBase" id="RU004135"/>
    </source>
</evidence>
<evidence type="ECO:0000259" key="11">
    <source>
        <dbReference type="Pfam" id="PF08245"/>
    </source>
</evidence>
<dbReference type="GO" id="GO:0009252">
    <property type="term" value="P:peptidoglycan biosynthetic process"/>
    <property type="evidence" value="ECO:0007669"/>
    <property type="project" value="UniProtKB-UniRule"/>
</dbReference>
<dbReference type="NCBIfam" id="NF001124">
    <property type="entry name" value="PRK00139.1-2"/>
    <property type="match status" value="1"/>
</dbReference>
<dbReference type="NCBIfam" id="NF001126">
    <property type="entry name" value="PRK00139.1-4"/>
    <property type="match status" value="1"/>
</dbReference>
<name>A0A7J9UQY4_9MICO</name>
<comment type="caution">
    <text evidence="7">Lacks conserved residue(s) required for the propagation of feature annotation.</text>
</comment>
<dbReference type="InterPro" id="IPR004101">
    <property type="entry name" value="Mur_ligase_C"/>
</dbReference>
<dbReference type="NCBIfam" id="TIGR01085">
    <property type="entry name" value="murE"/>
    <property type="match status" value="1"/>
</dbReference>
<evidence type="ECO:0000259" key="9">
    <source>
        <dbReference type="Pfam" id="PF01225"/>
    </source>
</evidence>
<keyword evidence="7 12" id="KW-0436">Ligase</keyword>
<dbReference type="AlphaFoldDB" id="A0A7J9UQY4"/>
<evidence type="ECO:0000256" key="4">
    <source>
        <dbReference type="ARBA" id="ARBA00022984"/>
    </source>
</evidence>
<evidence type="ECO:0000256" key="2">
    <source>
        <dbReference type="ARBA" id="ARBA00022618"/>
    </source>
</evidence>
<dbReference type="InterPro" id="IPR036615">
    <property type="entry name" value="Mur_ligase_C_dom_sf"/>
</dbReference>
<comment type="subcellular location">
    <subcellularLocation>
        <location evidence="7 8">Cytoplasm</location>
    </subcellularLocation>
</comment>
<feature type="modified residue" description="N6-carboxylysine" evidence="7">
    <location>
        <position position="244"/>
    </location>
</feature>
<dbReference type="InterPro" id="IPR005761">
    <property type="entry name" value="UDP-N-AcMur-Glu-dNH2Pim_ligase"/>
</dbReference>
<dbReference type="Gene3D" id="3.40.1390.10">
    <property type="entry name" value="MurE/MurF, N-terminal domain"/>
    <property type="match status" value="1"/>
</dbReference>
<keyword evidence="4 7" id="KW-0573">Peptidoglycan synthesis</keyword>